<dbReference type="InterPro" id="IPR053136">
    <property type="entry name" value="UTP_pyrophosphatase-like"/>
</dbReference>
<reference evidence="3" key="1">
    <citation type="submission" date="2016-10" db="EMBL/GenBank/DDBJ databases">
        <authorList>
            <person name="Varghese N."/>
            <person name="Submissions S."/>
        </authorList>
    </citation>
    <scope>NUCLEOTIDE SEQUENCE [LARGE SCALE GENOMIC DNA]</scope>
    <source>
        <strain evidence="3">S6-262</strain>
    </source>
</reference>
<feature type="domain" description="YgjP-like metallopeptidase" evidence="1">
    <location>
        <begin position="17"/>
        <end position="213"/>
    </location>
</feature>
<proteinExistence type="predicted"/>
<evidence type="ECO:0000313" key="3">
    <source>
        <dbReference type="Proteomes" id="UP000199206"/>
    </source>
</evidence>
<dbReference type="AlphaFoldDB" id="A0A1H8HG84"/>
<accession>A0A1H8HG84</accession>
<dbReference type="Pfam" id="PF01863">
    <property type="entry name" value="YgjP-like"/>
    <property type="match status" value="1"/>
</dbReference>
<evidence type="ECO:0000259" key="1">
    <source>
        <dbReference type="Pfam" id="PF01863"/>
    </source>
</evidence>
<dbReference type="InterPro" id="IPR002725">
    <property type="entry name" value="YgjP-like_metallopeptidase"/>
</dbReference>
<sequence length="225" mass="24523">MSGFDVVRHPTARRTRLAMDPVTGRARLVVPRRASLKAAIAWAEGKADWIAAERARLPEARPFIDGATIPVAGAVLRIVWNSESRARTPRRDGDCLILGGPAETVPARVEGWLRRTALDILTEDTLAVARSAGVDVTRVGIGDPRGRWGSCASGGAIRYSWRLILAPPFVRHATVAHEVAHRIHMNHGPAFHALAAELTGTDPGPARDWLRRHGTQLHWYGRSSG</sequence>
<keyword evidence="3" id="KW-1185">Reference proteome</keyword>
<dbReference type="Gene3D" id="3.30.2010.10">
    <property type="entry name" value="Metalloproteases ('zincins'), catalytic domain"/>
    <property type="match status" value="1"/>
</dbReference>
<evidence type="ECO:0000313" key="2">
    <source>
        <dbReference type="EMBL" id="SEN55243.1"/>
    </source>
</evidence>
<dbReference type="PANTHER" id="PTHR30399:SF1">
    <property type="entry name" value="UTP PYROPHOSPHATASE"/>
    <property type="match status" value="1"/>
</dbReference>
<gene>
    <name evidence="2" type="ORF">SAMN05192583_3043</name>
</gene>
<organism evidence="2 3">
    <name type="scientific">Sphingomonas gellani</name>
    <dbReference type="NCBI Taxonomy" id="1166340"/>
    <lineage>
        <taxon>Bacteria</taxon>
        <taxon>Pseudomonadati</taxon>
        <taxon>Pseudomonadota</taxon>
        <taxon>Alphaproteobacteria</taxon>
        <taxon>Sphingomonadales</taxon>
        <taxon>Sphingomonadaceae</taxon>
        <taxon>Sphingomonas</taxon>
    </lineage>
</organism>
<dbReference type="CDD" id="cd07344">
    <property type="entry name" value="M48_yhfN_like"/>
    <property type="match status" value="1"/>
</dbReference>
<dbReference type="EMBL" id="FOCF01000008">
    <property type="protein sequence ID" value="SEN55243.1"/>
    <property type="molecule type" value="Genomic_DNA"/>
</dbReference>
<protein>
    <recommendedName>
        <fullName evidence="1">YgjP-like metallopeptidase domain-containing protein</fullName>
    </recommendedName>
</protein>
<name>A0A1H8HG84_9SPHN</name>
<dbReference type="PANTHER" id="PTHR30399">
    <property type="entry name" value="UNCHARACTERIZED PROTEIN YGJP"/>
    <property type="match status" value="1"/>
</dbReference>
<dbReference type="Proteomes" id="UP000199206">
    <property type="component" value="Unassembled WGS sequence"/>
</dbReference>
<dbReference type="STRING" id="1166340.SAMN05192583_3043"/>